<dbReference type="Pfam" id="PF13927">
    <property type="entry name" value="Ig_3"/>
    <property type="match status" value="1"/>
</dbReference>
<dbReference type="AlphaFoldDB" id="A0A7R8W856"/>
<dbReference type="InterPro" id="IPR004000">
    <property type="entry name" value="Actin"/>
</dbReference>
<dbReference type="InterPro" id="IPR037448">
    <property type="entry name" value="Zig-8"/>
</dbReference>
<dbReference type="PRINTS" id="PR00190">
    <property type="entry name" value="ACTIN"/>
</dbReference>
<accession>A0A7R8W856</accession>
<dbReference type="GO" id="GO:0032589">
    <property type="term" value="C:neuron projection membrane"/>
    <property type="evidence" value="ECO:0007669"/>
    <property type="project" value="TreeGrafter"/>
</dbReference>
<dbReference type="InterPro" id="IPR043129">
    <property type="entry name" value="ATPase_NBD"/>
</dbReference>
<name>A0A7R8W856_9CRUS</name>
<dbReference type="PANTHER" id="PTHR23279:SF37">
    <property type="entry name" value="DEFECTIVE PROBOSCIS EXTENSION RESPONSE 13, ISOFORM B"/>
    <property type="match status" value="1"/>
</dbReference>
<protein>
    <submittedName>
        <fullName evidence="1">Uncharacterized protein</fullName>
    </submittedName>
</protein>
<dbReference type="InterPro" id="IPR036179">
    <property type="entry name" value="Ig-like_dom_sf"/>
</dbReference>
<organism evidence="1">
    <name type="scientific">Cyprideis torosa</name>
    <dbReference type="NCBI Taxonomy" id="163714"/>
    <lineage>
        <taxon>Eukaryota</taxon>
        <taxon>Metazoa</taxon>
        <taxon>Ecdysozoa</taxon>
        <taxon>Arthropoda</taxon>
        <taxon>Crustacea</taxon>
        <taxon>Oligostraca</taxon>
        <taxon>Ostracoda</taxon>
        <taxon>Podocopa</taxon>
        <taxon>Podocopida</taxon>
        <taxon>Cytherocopina</taxon>
        <taxon>Cytheroidea</taxon>
        <taxon>Cytherideidae</taxon>
        <taxon>Cyprideis</taxon>
    </lineage>
</organism>
<dbReference type="Pfam" id="PF00022">
    <property type="entry name" value="Actin"/>
    <property type="match status" value="1"/>
</dbReference>
<proteinExistence type="predicted"/>
<dbReference type="InterPro" id="IPR003599">
    <property type="entry name" value="Ig_sub"/>
</dbReference>
<dbReference type="EMBL" id="OB660300">
    <property type="protein sequence ID" value="CAD7224057.1"/>
    <property type="molecule type" value="Genomic_DNA"/>
</dbReference>
<reference evidence="1" key="1">
    <citation type="submission" date="2020-11" db="EMBL/GenBank/DDBJ databases">
        <authorList>
            <person name="Tran Van P."/>
        </authorList>
    </citation>
    <scope>NUCLEOTIDE SEQUENCE</scope>
</reference>
<sequence>MCTLHLVAKIREMGSSHHLSYRKAAAIATPLAGSPRTKITWMRISDLELLTVGERTESADKRFRAIHTRHFQVQAQEWALEIRATRKNDSGTYECQLSSHPPITFRVHLKVIRADTEIQGGPDIHVQLGSSLRLSCVMRNLTSPPKYVFWYRGEQMINHEKGLHVNNSLMNESVLFIPDIREGSAGNYTCHPSNAPPVSIVVHVIEGTLITFFSREQIMFETLNTPAMYVAVQAVLSLYYASGITTGILLDSGDGVCQTVPIYEGNVTPLTVSA</sequence>
<dbReference type="GO" id="GO:0050808">
    <property type="term" value="P:synapse organization"/>
    <property type="evidence" value="ECO:0007669"/>
    <property type="project" value="TreeGrafter"/>
</dbReference>
<dbReference type="SUPFAM" id="SSF48726">
    <property type="entry name" value="Immunoglobulin"/>
    <property type="match status" value="2"/>
</dbReference>
<dbReference type="SMART" id="SM00409">
    <property type="entry name" value="IG"/>
    <property type="match status" value="2"/>
</dbReference>
<dbReference type="PROSITE" id="PS50835">
    <property type="entry name" value="IG_LIKE"/>
    <property type="match status" value="2"/>
</dbReference>
<dbReference type="InterPro" id="IPR003598">
    <property type="entry name" value="Ig_sub2"/>
</dbReference>
<dbReference type="InterPro" id="IPR013783">
    <property type="entry name" value="Ig-like_fold"/>
</dbReference>
<feature type="non-terminal residue" evidence="1">
    <location>
        <position position="1"/>
    </location>
</feature>
<evidence type="ECO:0000313" key="1">
    <source>
        <dbReference type="EMBL" id="CAD7224057.1"/>
    </source>
</evidence>
<dbReference type="Gene3D" id="2.60.40.10">
    <property type="entry name" value="Immunoglobulins"/>
    <property type="match status" value="2"/>
</dbReference>
<dbReference type="SUPFAM" id="SSF53067">
    <property type="entry name" value="Actin-like ATPase domain"/>
    <property type="match status" value="1"/>
</dbReference>
<dbReference type="PANTHER" id="PTHR23279">
    <property type="entry name" value="DEFECTIVE PROBOSCIS EXTENSION RESPONSE DPR -RELATED"/>
    <property type="match status" value="1"/>
</dbReference>
<gene>
    <name evidence="1" type="ORF">CTOB1V02_LOCUS2027</name>
</gene>
<dbReference type="InterPro" id="IPR007110">
    <property type="entry name" value="Ig-like_dom"/>
</dbReference>
<dbReference type="OrthoDB" id="190835at2759"/>
<dbReference type="Gene3D" id="3.30.420.40">
    <property type="match status" value="2"/>
</dbReference>
<dbReference type="SMART" id="SM00408">
    <property type="entry name" value="IGc2"/>
    <property type="match status" value="2"/>
</dbReference>